<dbReference type="Proteomes" id="UP001209553">
    <property type="component" value="Unassembled WGS sequence"/>
</dbReference>
<dbReference type="RefSeq" id="WP_262856161.1">
    <property type="nucleotide sequence ID" value="NZ_JAOPKZ010000012.1"/>
</dbReference>
<comment type="caution">
    <text evidence="3">The sequence shown here is derived from an EMBL/GenBank/DDBJ whole genome shotgun (WGS) entry which is preliminary data.</text>
</comment>
<gene>
    <name evidence="3" type="ORF">N9R04_07440</name>
</gene>
<protein>
    <submittedName>
        <fullName evidence="3">PH domain-containing protein</fullName>
    </submittedName>
</protein>
<dbReference type="PANTHER" id="PTHR34473">
    <property type="entry name" value="UPF0699 TRANSMEMBRANE PROTEIN YDBS"/>
    <property type="match status" value="1"/>
</dbReference>
<sequence length="166" mass="19336">MNQFNYMHPDGKKAMRITGSIVTLILVFLLVLQLLICKFLFHISQPHFYKWSLIIGGIIILLQVIIFVIISPLYKYRVFRYQMNERTVVIRTGLWFIETHRIPHFRIQNIDTYEGAIMRIFGLANVTTSTAGGNAEITLISKDEAQKLKLELQQLRNKDQSDLESH</sequence>
<evidence type="ECO:0000313" key="4">
    <source>
        <dbReference type="Proteomes" id="UP001209553"/>
    </source>
</evidence>
<evidence type="ECO:0000313" key="3">
    <source>
        <dbReference type="EMBL" id="MCU5746545.1"/>
    </source>
</evidence>
<keyword evidence="1" id="KW-1133">Transmembrane helix</keyword>
<dbReference type="EMBL" id="JAOPKZ010000012">
    <property type="protein sequence ID" value="MCU5746545.1"/>
    <property type="molecule type" value="Genomic_DNA"/>
</dbReference>
<evidence type="ECO:0000256" key="1">
    <source>
        <dbReference type="SAM" id="Phobius"/>
    </source>
</evidence>
<keyword evidence="1" id="KW-0812">Transmembrane</keyword>
<reference evidence="3 4" key="1">
    <citation type="journal article" date="2023" name="Int. J. Syst. Evol. Microbiol.">
        <title>Streptococcus sciuri sp. nov., Staphylococcus marylandisciuri sp. nov. and Staphylococcus americanisciuri sp. nov., isolated from faeces of eastern grey squirrel (Sciurus carolinensis).</title>
        <authorList>
            <person name="Volokhov D.V."/>
            <person name="Zagorodnyaya T.A."/>
            <person name="Furtak V.A."/>
            <person name="Nattanmai G."/>
            <person name="Randall L."/>
            <person name="Jose S."/>
            <person name="Gao Y."/>
            <person name="Eisenberg T."/>
            <person name="Delmonte P."/>
            <person name="Blom J."/>
            <person name="Mitchell K.K."/>
        </authorList>
    </citation>
    <scope>NUCLEOTIDE SEQUENCE [LARGE SCALE GENOMIC DNA]</scope>
    <source>
        <strain evidence="3 4">SQ8-PEA</strain>
    </source>
</reference>
<proteinExistence type="predicted"/>
<evidence type="ECO:0000259" key="2">
    <source>
        <dbReference type="Pfam" id="PF03703"/>
    </source>
</evidence>
<accession>A0ABT2QRE1</accession>
<keyword evidence="1" id="KW-0472">Membrane</keyword>
<keyword evidence="4" id="KW-1185">Reference proteome</keyword>
<feature type="transmembrane region" description="Helical" evidence="1">
    <location>
        <begin position="53"/>
        <end position="74"/>
    </location>
</feature>
<feature type="domain" description="YdbS-like PH" evidence="2">
    <location>
        <begin position="76"/>
        <end position="149"/>
    </location>
</feature>
<feature type="transmembrane region" description="Helical" evidence="1">
    <location>
        <begin position="21"/>
        <end position="41"/>
    </location>
</feature>
<dbReference type="InterPro" id="IPR005182">
    <property type="entry name" value="YdbS-like_PH"/>
</dbReference>
<dbReference type="PANTHER" id="PTHR34473:SF2">
    <property type="entry name" value="UPF0699 TRANSMEMBRANE PROTEIN YDBT"/>
    <property type="match status" value="1"/>
</dbReference>
<dbReference type="Pfam" id="PF03703">
    <property type="entry name" value="bPH_2"/>
    <property type="match status" value="1"/>
</dbReference>
<organism evidence="3 4">
    <name type="scientific">Staphylococcus marylandisciuri</name>
    <dbReference type="NCBI Taxonomy" id="2981529"/>
    <lineage>
        <taxon>Bacteria</taxon>
        <taxon>Bacillati</taxon>
        <taxon>Bacillota</taxon>
        <taxon>Bacilli</taxon>
        <taxon>Bacillales</taxon>
        <taxon>Staphylococcaceae</taxon>
        <taxon>Staphylococcus</taxon>
    </lineage>
</organism>
<name>A0ABT2QRE1_9STAP</name>